<evidence type="ECO:0000256" key="3">
    <source>
        <dbReference type="ARBA" id="ARBA00023004"/>
    </source>
</evidence>
<feature type="domain" description="Non-haem dioxygenase N-terminal" evidence="4">
    <location>
        <begin position="55"/>
        <end position="117"/>
    </location>
</feature>
<dbReference type="PANTHER" id="PTHR10209:SF854">
    <property type="entry name" value="1-AMINOCYCLOPROPANE-1-CARBOXYLATE OXIDASE HOMOLOG 1-LIKE"/>
    <property type="match status" value="1"/>
</dbReference>
<gene>
    <name evidence="5" type="ORF">F3Y22_tig00002840pilonHSYRG00640</name>
</gene>
<evidence type="ECO:0000256" key="1">
    <source>
        <dbReference type="ARBA" id="ARBA00022723"/>
    </source>
</evidence>
<dbReference type="Gene3D" id="2.60.120.330">
    <property type="entry name" value="B-lactam Antibiotic, Isopenicillin N Synthase, Chain"/>
    <property type="match status" value="1"/>
</dbReference>
<reference evidence="5" key="1">
    <citation type="submission" date="2019-09" db="EMBL/GenBank/DDBJ databases">
        <title>Draft genome information of white flower Hibiscus syriacus.</title>
        <authorList>
            <person name="Kim Y.-M."/>
        </authorList>
    </citation>
    <scope>NUCLEOTIDE SEQUENCE [LARGE SCALE GENOMIC DNA]</scope>
    <source>
        <strain evidence="5">YM2019G1</strain>
    </source>
</reference>
<dbReference type="Proteomes" id="UP000436088">
    <property type="component" value="Unassembled WGS sequence"/>
</dbReference>
<accession>A0A6A3CVK6</accession>
<name>A0A6A3CVK6_HIBSY</name>
<comment type="caution">
    <text evidence="5">The sequence shown here is derived from an EMBL/GenBank/DDBJ whole genome shotgun (WGS) entry which is preliminary data.</text>
</comment>
<sequence>MAIDGSKYDIKGLVDASLAKLPQVLDHNHLNLQIKSGPPPTREDPIDYFANVNTNSTRREVIIDEIRSACKKWGLFQLVNHIIPVTTLEEIINRICRFNEQDIKAKEKLYSREESKKVTFNTKIDMSQALATYWRGTLTCVMAPNPPTLHSKKSLKLAGTYCYTTQMM</sequence>
<organism evidence="5 6">
    <name type="scientific">Hibiscus syriacus</name>
    <name type="common">Rose of Sharon</name>
    <dbReference type="NCBI Taxonomy" id="106335"/>
    <lineage>
        <taxon>Eukaryota</taxon>
        <taxon>Viridiplantae</taxon>
        <taxon>Streptophyta</taxon>
        <taxon>Embryophyta</taxon>
        <taxon>Tracheophyta</taxon>
        <taxon>Spermatophyta</taxon>
        <taxon>Magnoliopsida</taxon>
        <taxon>eudicotyledons</taxon>
        <taxon>Gunneridae</taxon>
        <taxon>Pentapetalae</taxon>
        <taxon>rosids</taxon>
        <taxon>malvids</taxon>
        <taxon>Malvales</taxon>
        <taxon>Malvaceae</taxon>
        <taxon>Malvoideae</taxon>
        <taxon>Hibiscus</taxon>
    </lineage>
</organism>
<keyword evidence="1" id="KW-0479">Metal-binding</keyword>
<dbReference type="InterPro" id="IPR026992">
    <property type="entry name" value="DIOX_N"/>
</dbReference>
<keyword evidence="2" id="KW-0560">Oxidoreductase</keyword>
<evidence type="ECO:0000313" key="6">
    <source>
        <dbReference type="Proteomes" id="UP000436088"/>
    </source>
</evidence>
<protein>
    <recommendedName>
        <fullName evidence="4">Non-haem dioxygenase N-terminal domain-containing protein</fullName>
    </recommendedName>
</protein>
<dbReference type="GO" id="GO:0016491">
    <property type="term" value="F:oxidoreductase activity"/>
    <property type="evidence" value="ECO:0007669"/>
    <property type="project" value="UniProtKB-KW"/>
</dbReference>
<keyword evidence="6" id="KW-1185">Reference proteome</keyword>
<dbReference type="OrthoDB" id="288590at2759"/>
<evidence type="ECO:0000256" key="2">
    <source>
        <dbReference type="ARBA" id="ARBA00023002"/>
    </source>
</evidence>
<dbReference type="EMBL" id="VEPZ02000196">
    <property type="protein sequence ID" value="KAE8731201.1"/>
    <property type="molecule type" value="Genomic_DNA"/>
</dbReference>
<evidence type="ECO:0000259" key="4">
    <source>
        <dbReference type="Pfam" id="PF14226"/>
    </source>
</evidence>
<dbReference type="InterPro" id="IPR027443">
    <property type="entry name" value="IPNS-like_sf"/>
</dbReference>
<proteinExistence type="predicted"/>
<dbReference type="Pfam" id="PF14226">
    <property type="entry name" value="DIOX_N"/>
    <property type="match status" value="1"/>
</dbReference>
<evidence type="ECO:0000313" key="5">
    <source>
        <dbReference type="EMBL" id="KAE8731201.1"/>
    </source>
</evidence>
<dbReference type="AlphaFoldDB" id="A0A6A3CVK6"/>
<dbReference type="SUPFAM" id="SSF51197">
    <property type="entry name" value="Clavaminate synthase-like"/>
    <property type="match status" value="1"/>
</dbReference>
<dbReference type="GO" id="GO:0046872">
    <property type="term" value="F:metal ion binding"/>
    <property type="evidence" value="ECO:0007669"/>
    <property type="project" value="UniProtKB-KW"/>
</dbReference>
<keyword evidence="3" id="KW-0408">Iron</keyword>
<dbReference type="PANTHER" id="PTHR10209">
    <property type="entry name" value="OXIDOREDUCTASE, 2OG-FE II OXYGENASE FAMILY PROTEIN"/>
    <property type="match status" value="1"/>
</dbReference>